<evidence type="ECO:0000313" key="1">
    <source>
        <dbReference type="EMBL" id="KAF4304926.1"/>
    </source>
</evidence>
<dbReference type="AlphaFoldDB" id="A0A8H4IP98"/>
<gene>
    <name evidence="1" type="ORF">GTA08_BOTSDO06602</name>
</gene>
<comment type="caution">
    <text evidence="1">The sequence shown here is derived from an EMBL/GenBank/DDBJ whole genome shotgun (WGS) entry which is preliminary data.</text>
</comment>
<dbReference type="EMBL" id="WWBZ02000040">
    <property type="protein sequence ID" value="KAF4304926.1"/>
    <property type="molecule type" value="Genomic_DNA"/>
</dbReference>
<name>A0A8H4IP98_9PEZI</name>
<dbReference type="Proteomes" id="UP000572817">
    <property type="component" value="Unassembled WGS sequence"/>
</dbReference>
<sequence length="170" mass="19899">MSDYVRLTYLEERMPETDAVEVGRLAKRVWHHFELFDEGLHPNAHQHDDLLLALFYRSEAKAAARERETAVRDTDAARWAYRTTRVALDHMRDQWYQIRGQFRNLEDRVLRARDWTRDLRELLESTADRIVGTENATSPLWLEVSTRVLGPGLEGDDGRRSPPPAYHDTV</sequence>
<accession>A0A8H4IP98</accession>
<proteinExistence type="predicted"/>
<evidence type="ECO:0000313" key="2">
    <source>
        <dbReference type="Proteomes" id="UP000572817"/>
    </source>
</evidence>
<reference evidence="1" key="1">
    <citation type="submission" date="2020-04" db="EMBL/GenBank/DDBJ databases">
        <title>Genome Assembly and Annotation of Botryosphaeria dothidea sdau 11-99, a Latent Pathogen of Apple Fruit Ring Rot in China.</title>
        <authorList>
            <person name="Yu C."/>
            <person name="Diao Y."/>
            <person name="Lu Q."/>
            <person name="Zhao J."/>
            <person name="Cui S."/>
            <person name="Peng C."/>
            <person name="He B."/>
            <person name="Liu H."/>
        </authorList>
    </citation>
    <scope>NUCLEOTIDE SEQUENCE [LARGE SCALE GENOMIC DNA]</scope>
    <source>
        <strain evidence="1">Sdau11-99</strain>
    </source>
</reference>
<protein>
    <submittedName>
        <fullName evidence="1">Uncharacterized protein</fullName>
    </submittedName>
</protein>
<keyword evidence="2" id="KW-1185">Reference proteome</keyword>
<organism evidence="1 2">
    <name type="scientific">Botryosphaeria dothidea</name>
    <dbReference type="NCBI Taxonomy" id="55169"/>
    <lineage>
        <taxon>Eukaryota</taxon>
        <taxon>Fungi</taxon>
        <taxon>Dikarya</taxon>
        <taxon>Ascomycota</taxon>
        <taxon>Pezizomycotina</taxon>
        <taxon>Dothideomycetes</taxon>
        <taxon>Dothideomycetes incertae sedis</taxon>
        <taxon>Botryosphaeriales</taxon>
        <taxon>Botryosphaeriaceae</taxon>
        <taxon>Botryosphaeria</taxon>
    </lineage>
</organism>